<evidence type="ECO:0000313" key="1">
    <source>
        <dbReference type="EMBL" id="EFN70481.1"/>
    </source>
</evidence>
<reference evidence="1 2" key="1">
    <citation type="journal article" date="2010" name="Science">
        <title>Genomic comparison of the ants Camponotus floridanus and Harpegnathos saltator.</title>
        <authorList>
            <person name="Bonasio R."/>
            <person name="Zhang G."/>
            <person name="Ye C."/>
            <person name="Mutti N.S."/>
            <person name="Fang X."/>
            <person name="Qin N."/>
            <person name="Donahue G."/>
            <person name="Yang P."/>
            <person name="Li Q."/>
            <person name="Li C."/>
            <person name="Zhang P."/>
            <person name="Huang Z."/>
            <person name="Berger S.L."/>
            <person name="Reinberg D."/>
            <person name="Wang J."/>
            <person name="Liebig J."/>
        </authorList>
    </citation>
    <scope>NUCLEOTIDE SEQUENCE [LARGE SCALE GENOMIC DNA]</scope>
    <source>
        <strain evidence="2">C129</strain>
    </source>
</reference>
<accession>E2A7V7</accession>
<dbReference type="InParanoid" id="E2A7V7"/>
<proteinExistence type="predicted"/>
<dbReference type="EMBL" id="GL437421">
    <property type="protein sequence ID" value="EFN70481.1"/>
    <property type="molecule type" value="Genomic_DNA"/>
</dbReference>
<keyword evidence="2" id="KW-1185">Reference proteome</keyword>
<dbReference type="AlphaFoldDB" id="E2A7V7"/>
<sequence>VRNIQDLRDRITVDCETTLCRPGIFECVRESIRRRVIACIQENGE</sequence>
<organism evidence="2">
    <name type="scientific">Camponotus floridanus</name>
    <name type="common">Florida carpenter ant</name>
    <dbReference type="NCBI Taxonomy" id="104421"/>
    <lineage>
        <taxon>Eukaryota</taxon>
        <taxon>Metazoa</taxon>
        <taxon>Ecdysozoa</taxon>
        <taxon>Arthropoda</taxon>
        <taxon>Hexapoda</taxon>
        <taxon>Insecta</taxon>
        <taxon>Pterygota</taxon>
        <taxon>Neoptera</taxon>
        <taxon>Endopterygota</taxon>
        <taxon>Hymenoptera</taxon>
        <taxon>Apocrita</taxon>
        <taxon>Aculeata</taxon>
        <taxon>Formicoidea</taxon>
        <taxon>Formicidae</taxon>
        <taxon>Formicinae</taxon>
        <taxon>Camponotus</taxon>
    </lineage>
</organism>
<gene>
    <name evidence="1" type="ORF">EAG_03391</name>
</gene>
<feature type="non-terminal residue" evidence="1">
    <location>
        <position position="1"/>
    </location>
</feature>
<feature type="non-terminal residue" evidence="1">
    <location>
        <position position="45"/>
    </location>
</feature>
<evidence type="ECO:0000313" key="2">
    <source>
        <dbReference type="Proteomes" id="UP000000311"/>
    </source>
</evidence>
<dbReference type="Proteomes" id="UP000000311">
    <property type="component" value="Unassembled WGS sequence"/>
</dbReference>
<name>E2A7V7_CAMFO</name>
<protein>
    <submittedName>
        <fullName evidence="1">Uncharacterized protein</fullName>
    </submittedName>
</protein>